<dbReference type="CDD" id="cd00672">
    <property type="entry name" value="CysRS_core"/>
    <property type="match status" value="1"/>
</dbReference>
<evidence type="ECO:0000256" key="9">
    <source>
        <dbReference type="ARBA" id="ARBA00022917"/>
    </source>
</evidence>
<dbReference type="SMART" id="SM00840">
    <property type="entry name" value="DALR_2"/>
    <property type="match status" value="1"/>
</dbReference>
<evidence type="ECO:0000256" key="12">
    <source>
        <dbReference type="HAMAP-Rule" id="MF_00041"/>
    </source>
</evidence>
<dbReference type="EC" id="6.1.1.16" evidence="12"/>
<dbReference type="Pfam" id="PF09190">
    <property type="entry name" value="DALR_2"/>
    <property type="match status" value="1"/>
</dbReference>
<dbReference type="InterPro" id="IPR015803">
    <property type="entry name" value="Cys-tRNA-ligase"/>
</dbReference>
<dbReference type="SUPFAM" id="SSF47323">
    <property type="entry name" value="Anticodon-binding domain of a subclass of class I aminoacyl-tRNA synthetases"/>
    <property type="match status" value="1"/>
</dbReference>
<dbReference type="Gene3D" id="1.20.120.1910">
    <property type="entry name" value="Cysteine-tRNA ligase, C-terminal anti-codon recognition domain"/>
    <property type="match status" value="1"/>
</dbReference>
<dbReference type="GO" id="GO:0005524">
    <property type="term" value="F:ATP binding"/>
    <property type="evidence" value="ECO:0007669"/>
    <property type="project" value="UniProtKB-UniRule"/>
</dbReference>
<dbReference type="SUPFAM" id="SSF52374">
    <property type="entry name" value="Nucleotidylyl transferase"/>
    <property type="match status" value="1"/>
</dbReference>
<dbReference type="Pfam" id="PF01406">
    <property type="entry name" value="tRNA-synt_1e"/>
    <property type="match status" value="1"/>
</dbReference>
<comment type="subunit">
    <text evidence="2 12">Monomer.</text>
</comment>
<dbReference type="Gene3D" id="3.40.50.620">
    <property type="entry name" value="HUPs"/>
    <property type="match status" value="1"/>
</dbReference>
<evidence type="ECO:0000256" key="8">
    <source>
        <dbReference type="ARBA" id="ARBA00022840"/>
    </source>
</evidence>
<keyword evidence="16" id="KW-1185">Reference proteome</keyword>
<evidence type="ECO:0000256" key="10">
    <source>
        <dbReference type="ARBA" id="ARBA00023146"/>
    </source>
</evidence>
<dbReference type="InterPro" id="IPR032678">
    <property type="entry name" value="tRNA-synt_1_cat_dom"/>
</dbReference>
<dbReference type="HAMAP" id="MF_00041">
    <property type="entry name" value="Cys_tRNA_synth"/>
    <property type="match status" value="1"/>
</dbReference>
<dbReference type="PANTHER" id="PTHR10890">
    <property type="entry name" value="CYSTEINYL-TRNA SYNTHETASE"/>
    <property type="match status" value="1"/>
</dbReference>
<keyword evidence="4 12" id="KW-0436">Ligase</keyword>
<dbReference type="InterPro" id="IPR056411">
    <property type="entry name" value="CysS_C"/>
</dbReference>
<gene>
    <name evidence="15" type="primary">cysS_1</name>
    <name evidence="12" type="synonym">cysS</name>
    <name evidence="15" type="ORF">Ato02nite_052900</name>
</gene>
<evidence type="ECO:0000256" key="1">
    <source>
        <dbReference type="ARBA" id="ARBA00005594"/>
    </source>
</evidence>
<feature type="binding site" evidence="12">
    <location>
        <position position="242"/>
    </location>
    <ligand>
        <name>Zn(2+)</name>
        <dbReference type="ChEBI" id="CHEBI:29105"/>
    </ligand>
</feature>
<evidence type="ECO:0000313" key="15">
    <source>
        <dbReference type="EMBL" id="GIM93497.1"/>
    </source>
</evidence>
<evidence type="ECO:0000259" key="14">
    <source>
        <dbReference type="SMART" id="SM00840"/>
    </source>
</evidence>
<evidence type="ECO:0000256" key="2">
    <source>
        <dbReference type="ARBA" id="ARBA00011245"/>
    </source>
</evidence>
<dbReference type="Proteomes" id="UP000677082">
    <property type="component" value="Unassembled WGS sequence"/>
</dbReference>
<evidence type="ECO:0000256" key="7">
    <source>
        <dbReference type="ARBA" id="ARBA00022833"/>
    </source>
</evidence>
<feature type="region of interest" description="Disordered" evidence="13">
    <location>
        <begin position="156"/>
        <end position="175"/>
    </location>
</feature>
<feature type="region of interest" description="Disordered" evidence="13">
    <location>
        <begin position="449"/>
        <end position="469"/>
    </location>
</feature>
<proteinExistence type="inferred from homology"/>
<evidence type="ECO:0000256" key="11">
    <source>
        <dbReference type="ARBA" id="ARBA00047398"/>
    </source>
</evidence>
<evidence type="ECO:0000313" key="16">
    <source>
        <dbReference type="Proteomes" id="UP000677082"/>
    </source>
</evidence>
<dbReference type="EMBL" id="BOQN01000067">
    <property type="protein sequence ID" value="GIM93497.1"/>
    <property type="molecule type" value="Genomic_DNA"/>
</dbReference>
<dbReference type="PANTHER" id="PTHR10890:SF30">
    <property type="entry name" value="CYSTEINE--TRNA LIGASE"/>
    <property type="match status" value="1"/>
</dbReference>
<evidence type="ECO:0000256" key="4">
    <source>
        <dbReference type="ARBA" id="ARBA00022598"/>
    </source>
</evidence>
<dbReference type="InterPro" id="IPR024909">
    <property type="entry name" value="Cys-tRNA/MSH_ligase"/>
</dbReference>
<sequence>MTLRLYDTATRSVRDFVPKTPGQVGIYLCGLTVQSTPHIGHLRSAVNYDVLRRWLLHTNHEVTFIRNITDVDDKILDKASAGRPFWAIAHANRLVLDANYRDLNVIPPTYEPLATGHIPEMHELIAALIALGHAYPAAGGNGDVYFDVPSYREYGALSGQNPDDMRPPTDGGEPDKRDYRDFALWKGAKSDEPADATWPSPWGRGRPGWHIECSAMARRYLGDEFDIHGGGLDLTFPHHENEIAQSRSAGLPFARYWVHHALLNLGEAKMSKSLGNVIDVAAVQAMGIRLVELRYYLGTPHYRSRIDYSDDALREAAVAYRRIEGFVQRAAEIVGPGRPKDVPPQFAAAMNDDLNTSAALAVVHDTIREGNTALAAGEEAGIRGALTAVRAMLGVLGLDPLDAAWTGGTTTSDLKPVVDSLVKLALEQRAQARARKDWSAADSVRDQLKNAGIQVEDTPAGPRWTVGEH</sequence>
<feature type="domain" description="Cysteinyl-tRNA synthetase class Ia DALR" evidence="14">
    <location>
        <begin position="345"/>
        <end position="406"/>
    </location>
</feature>
<name>A0A919W2E7_9ACTN</name>
<dbReference type="PRINTS" id="PR00983">
    <property type="entry name" value="TRNASYNTHCYS"/>
</dbReference>
<keyword evidence="5 12" id="KW-0479">Metal-binding</keyword>
<evidence type="ECO:0000256" key="3">
    <source>
        <dbReference type="ARBA" id="ARBA00022490"/>
    </source>
</evidence>
<dbReference type="NCBIfam" id="TIGR00435">
    <property type="entry name" value="cysS"/>
    <property type="match status" value="1"/>
</dbReference>
<feature type="binding site" evidence="12">
    <location>
        <position position="272"/>
    </location>
    <ligand>
        <name>ATP</name>
        <dbReference type="ChEBI" id="CHEBI:30616"/>
    </ligand>
</feature>
<comment type="subcellular location">
    <subcellularLocation>
        <location evidence="12">Cytoplasm</location>
    </subcellularLocation>
</comment>
<evidence type="ECO:0000256" key="5">
    <source>
        <dbReference type="ARBA" id="ARBA00022723"/>
    </source>
</evidence>
<keyword evidence="3 12" id="KW-0963">Cytoplasm</keyword>
<feature type="short sequence motif" description="'HIGH' region" evidence="12">
    <location>
        <begin position="31"/>
        <end position="41"/>
    </location>
</feature>
<protein>
    <recommendedName>
        <fullName evidence="12">Cysteine--tRNA ligase</fullName>
        <ecNumber evidence="12">6.1.1.16</ecNumber>
    </recommendedName>
    <alternativeName>
        <fullName evidence="12">Cysteinyl-tRNA synthetase</fullName>
        <shortName evidence="12">CysRS</shortName>
    </alternativeName>
</protein>
<reference evidence="15 16" key="1">
    <citation type="submission" date="2021-03" db="EMBL/GenBank/DDBJ databases">
        <title>Whole genome shotgun sequence of Actinoplanes toevensis NBRC 105298.</title>
        <authorList>
            <person name="Komaki H."/>
            <person name="Tamura T."/>
        </authorList>
    </citation>
    <scope>NUCLEOTIDE SEQUENCE [LARGE SCALE GENOMIC DNA]</scope>
    <source>
        <strain evidence="15 16">NBRC 105298</strain>
    </source>
</reference>
<feature type="binding site" evidence="12">
    <location>
        <position position="213"/>
    </location>
    <ligand>
        <name>Zn(2+)</name>
        <dbReference type="ChEBI" id="CHEBI:29105"/>
    </ligand>
</feature>
<keyword evidence="6 12" id="KW-0547">Nucleotide-binding</keyword>
<feature type="short sequence motif" description="'KMSKS' region" evidence="12">
    <location>
        <begin position="269"/>
        <end position="273"/>
    </location>
</feature>
<keyword evidence="7 12" id="KW-0862">Zinc</keyword>
<dbReference type="RefSeq" id="WP_213009317.1">
    <property type="nucleotide sequence ID" value="NZ_BOQN01000067.1"/>
</dbReference>
<accession>A0A919W2E7</accession>
<keyword evidence="9 12" id="KW-0648">Protein biosynthesis</keyword>
<feature type="binding site" evidence="12">
    <location>
        <position position="29"/>
    </location>
    <ligand>
        <name>Zn(2+)</name>
        <dbReference type="ChEBI" id="CHEBI:29105"/>
    </ligand>
</feature>
<dbReference type="GO" id="GO:0004817">
    <property type="term" value="F:cysteine-tRNA ligase activity"/>
    <property type="evidence" value="ECO:0007669"/>
    <property type="project" value="UniProtKB-UniRule"/>
</dbReference>
<comment type="similarity">
    <text evidence="1 12">Belongs to the class-I aminoacyl-tRNA synthetase family.</text>
</comment>
<feature type="binding site" evidence="12">
    <location>
        <position position="238"/>
    </location>
    <ligand>
        <name>Zn(2+)</name>
        <dbReference type="ChEBI" id="CHEBI:29105"/>
    </ligand>
</feature>
<dbReference type="InterPro" id="IPR015273">
    <property type="entry name" value="Cys-tRNA-synt_Ia_DALR"/>
</dbReference>
<comment type="caution">
    <text evidence="15">The sequence shown here is derived from an EMBL/GenBank/DDBJ whole genome shotgun (WGS) entry which is preliminary data.</text>
</comment>
<dbReference type="InterPro" id="IPR014729">
    <property type="entry name" value="Rossmann-like_a/b/a_fold"/>
</dbReference>
<feature type="compositionally biased region" description="Basic and acidic residues" evidence="13">
    <location>
        <begin position="163"/>
        <end position="175"/>
    </location>
</feature>
<keyword evidence="10 12" id="KW-0030">Aminoacyl-tRNA synthetase</keyword>
<dbReference type="InterPro" id="IPR009080">
    <property type="entry name" value="tRNAsynth_Ia_anticodon-bd"/>
</dbReference>
<dbReference type="AlphaFoldDB" id="A0A919W2E7"/>
<comment type="cofactor">
    <cofactor evidence="12">
        <name>Zn(2+)</name>
        <dbReference type="ChEBI" id="CHEBI:29105"/>
    </cofactor>
    <text evidence="12">Binds 1 zinc ion per subunit.</text>
</comment>
<dbReference type="GO" id="GO:0006423">
    <property type="term" value="P:cysteinyl-tRNA aminoacylation"/>
    <property type="evidence" value="ECO:0007669"/>
    <property type="project" value="UniProtKB-UniRule"/>
</dbReference>
<organism evidence="15 16">
    <name type="scientific">Paractinoplanes toevensis</name>
    <dbReference type="NCBI Taxonomy" id="571911"/>
    <lineage>
        <taxon>Bacteria</taxon>
        <taxon>Bacillati</taxon>
        <taxon>Actinomycetota</taxon>
        <taxon>Actinomycetes</taxon>
        <taxon>Micromonosporales</taxon>
        <taxon>Micromonosporaceae</taxon>
        <taxon>Paractinoplanes</taxon>
    </lineage>
</organism>
<dbReference type="Pfam" id="PF23493">
    <property type="entry name" value="CysS_C"/>
    <property type="match status" value="1"/>
</dbReference>
<dbReference type="GO" id="GO:0005829">
    <property type="term" value="C:cytosol"/>
    <property type="evidence" value="ECO:0007669"/>
    <property type="project" value="TreeGrafter"/>
</dbReference>
<dbReference type="GO" id="GO:0008270">
    <property type="term" value="F:zinc ion binding"/>
    <property type="evidence" value="ECO:0007669"/>
    <property type="project" value="UniProtKB-UniRule"/>
</dbReference>
<evidence type="ECO:0000256" key="6">
    <source>
        <dbReference type="ARBA" id="ARBA00022741"/>
    </source>
</evidence>
<evidence type="ECO:0000256" key="13">
    <source>
        <dbReference type="SAM" id="MobiDB-lite"/>
    </source>
</evidence>
<keyword evidence="8 12" id="KW-0067">ATP-binding</keyword>
<comment type="catalytic activity">
    <reaction evidence="11 12">
        <text>tRNA(Cys) + L-cysteine + ATP = L-cysteinyl-tRNA(Cys) + AMP + diphosphate</text>
        <dbReference type="Rhea" id="RHEA:17773"/>
        <dbReference type="Rhea" id="RHEA-COMP:9661"/>
        <dbReference type="Rhea" id="RHEA-COMP:9679"/>
        <dbReference type="ChEBI" id="CHEBI:30616"/>
        <dbReference type="ChEBI" id="CHEBI:33019"/>
        <dbReference type="ChEBI" id="CHEBI:35235"/>
        <dbReference type="ChEBI" id="CHEBI:78442"/>
        <dbReference type="ChEBI" id="CHEBI:78517"/>
        <dbReference type="ChEBI" id="CHEBI:456215"/>
        <dbReference type="EC" id="6.1.1.16"/>
    </reaction>
</comment>